<keyword evidence="2 6" id="KW-0812">Transmembrane</keyword>
<name>A0A172TIQ3_9BACL</name>
<evidence type="ECO:0000256" key="4">
    <source>
        <dbReference type="ARBA" id="ARBA00023136"/>
    </source>
</evidence>
<dbReference type="Gene3D" id="2.10.109.10">
    <property type="entry name" value="Umud Fragment, subunit A"/>
    <property type="match status" value="1"/>
</dbReference>
<feature type="transmembrane region" description="Helical" evidence="6">
    <location>
        <begin position="152"/>
        <end position="180"/>
    </location>
</feature>
<dbReference type="GO" id="GO:0009003">
    <property type="term" value="F:signal peptidase activity"/>
    <property type="evidence" value="ECO:0007669"/>
    <property type="project" value="UniProtKB-EC"/>
</dbReference>
<evidence type="ECO:0000313" key="7">
    <source>
        <dbReference type="EMBL" id="ANE46890.1"/>
    </source>
</evidence>
<dbReference type="NCBIfam" id="NF046067">
    <property type="entry name" value="SigPepSipWBacil"/>
    <property type="match status" value="1"/>
</dbReference>
<evidence type="ECO:0000256" key="1">
    <source>
        <dbReference type="ARBA" id="ARBA00004370"/>
    </source>
</evidence>
<gene>
    <name evidence="7" type="ORF">SY83_12060</name>
</gene>
<dbReference type="OrthoDB" id="2243765at2"/>
<dbReference type="STRING" id="1178515.SY83_12060"/>
<evidence type="ECO:0000313" key="8">
    <source>
        <dbReference type="Proteomes" id="UP000076927"/>
    </source>
</evidence>
<dbReference type="InterPro" id="IPR001733">
    <property type="entry name" value="Peptidase_S26B"/>
</dbReference>
<dbReference type="InterPro" id="IPR019533">
    <property type="entry name" value="Peptidase_S26"/>
</dbReference>
<dbReference type="PANTHER" id="PTHR10806:SF6">
    <property type="entry name" value="SIGNAL PEPTIDASE COMPLEX CATALYTIC SUBUNIT SEC11"/>
    <property type="match status" value="1"/>
</dbReference>
<sequence>MSELVRHRKEKPGVWRRIAKVFSNLITILLVLLFTVVIVFSVSSRISGGAPQLLGYEIMTVLSGSMEPGIQTGSVIALKPVENAEGFKSGDVITFRSPEDQNIIITHRIQEVQSVNGAVQYITKGDNNDAQDAQPIPSDHIIASYVNFTIPWLGYLFTFIKSTAGVVLLMIVPGALLILWQMANLYRTISRMEDTKEAVPAVETK</sequence>
<evidence type="ECO:0000256" key="6">
    <source>
        <dbReference type="SAM" id="Phobius"/>
    </source>
</evidence>
<dbReference type="SUPFAM" id="SSF51306">
    <property type="entry name" value="LexA/Signal peptidase"/>
    <property type="match status" value="1"/>
</dbReference>
<dbReference type="CDD" id="cd06530">
    <property type="entry name" value="S26_SPase_I"/>
    <property type="match status" value="1"/>
</dbReference>
<dbReference type="GO" id="GO:0006465">
    <property type="term" value="P:signal peptide processing"/>
    <property type="evidence" value="ECO:0007669"/>
    <property type="project" value="UniProtKB-UniRule"/>
</dbReference>
<accession>A0A172TIQ3</accession>
<dbReference type="GO" id="GO:0016020">
    <property type="term" value="C:membrane"/>
    <property type="evidence" value="ECO:0007669"/>
    <property type="project" value="UniProtKB-SubCell"/>
</dbReference>
<dbReference type="NCBIfam" id="TIGR02228">
    <property type="entry name" value="sigpep_I_arch"/>
    <property type="match status" value="1"/>
</dbReference>
<evidence type="ECO:0000256" key="5">
    <source>
        <dbReference type="NCBIfam" id="TIGR02228"/>
    </source>
</evidence>
<dbReference type="KEGG" id="pswu:SY83_12060"/>
<reference evidence="7 8" key="1">
    <citation type="submission" date="2015-01" db="EMBL/GenBank/DDBJ databases">
        <title>Paenibacillus swuensis/DY6/whole genome sequencing.</title>
        <authorList>
            <person name="Kim M.K."/>
            <person name="Srinivasan S."/>
            <person name="Lee J.-J."/>
        </authorList>
    </citation>
    <scope>NUCLEOTIDE SEQUENCE [LARGE SCALE GENOMIC DNA]</scope>
    <source>
        <strain evidence="7 8">DY6</strain>
    </source>
</reference>
<evidence type="ECO:0000256" key="3">
    <source>
        <dbReference type="ARBA" id="ARBA00022989"/>
    </source>
</evidence>
<proteinExistence type="predicted"/>
<dbReference type="InterPro" id="IPR036286">
    <property type="entry name" value="LexA/Signal_pep-like_sf"/>
</dbReference>
<organism evidence="7 8">
    <name type="scientific">Paenibacillus swuensis</name>
    <dbReference type="NCBI Taxonomy" id="1178515"/>
    <lineage>
        <taxon>Bacteria</taxon>
        <taxon>Bacillati</taxon>
        <taxon>Bacillota</taxon>
        <taxon>Bacilli</taxon>
        <taxon>Bacillales</taxon>
        <taxon>Paenibacillaceae</taxon>
        <taxon>Paenibacillus</taxon>
    </lineage>
</organism>
<keyword evidence="3 6" id="KW-1133">Transmembrane helix</keyword>
<dbReference type="AlphaFoldDB" id="A0A172TIQ3"/>
<feature type="transmembrane region" description="Helical" evidence="6">
    <location>
        <begin position="21"/>
        <end position="42"/>
    </location>
</feature>
<dbReference type="Proteomes" id="UP000076927">
    <property type="component" value="Chromosome"/>
</dbReference>
<dbReference type="EMBL" id="CP011388">
    <property type="protein sequence ID" value="ANE46890.1"/>
    <property type="molecule type" value="Genomic_DNA"/>
</dbReference>
<protein>
    <recommendedName>
        <fullName evidence="5">Signal peptidase I</fullName>
        <ecNumber evidence="5">3.4.21.89</ecNumber>
    </recommendedName>
</protein>
<dbReference type="EC" id="3.4.21.89" evidence="5"/>
<keyword evidence="4 6" id="KW-0472">Membrane</keyword>
<comment type="subcellular location">
    <subcellularLocation>
        <location evidence="1">Membrane</location>
    </subcellularLocation>
</comment>
<dbReference type="PANTHER" id="PTHR10806">
    <property type="entry name" value="SIGNAL PEPTIDASE COMPLEX CATALYTIC SUBUNIT SEC11"/>
    <property type="match status" value="1"/>
</dbReference>
<dbReference type="GO" id="GO:0004252">
    <property type="term" value="F:serine-type endopeptidase activity"/>
    <property type="evidence" value="ECO:0007669"/>
    <property type="project" value="UniProtKB-UniRule"/>
</dbReference>
<dbReference type="RefSeq" id="WP_068606802.1">
    <property type="nucleotide sequence ID" value="NZ_CP011388.1"/>
</dbReference>
<dbReference type="PATRIC" id="fig|1178515.4.peg.2408"/>
<keyword evidence="8" id="KW-1185">Reference proteome</keyword>
<dbReference type="PRINTS" id="PR00728">
    <property type="entry name" value="SIGNALPTASE"/>
</dbReference>
<evidence type="ECO:0000256" key="2">
    <source>
        <dbReference type="ARBA" id="ARBA00022692"/>
    </source>
</evidence>